<dbReference type="Proteomes" id="UP000887116">
    <property type="component" value="Unassembled WGS sequence"/>
</dbReference>
<dbReference type="OrthoDB" id="6437066at2759"/>
<dbReference type="EMBL" id="BMAO01005122">
    <property type="protein sequence ID" value="GFQ99181.1"/>
    <property type="molecule type" value="Genomic_DNA"/>
</dbReference>
<accession>A0A8X6L8G2</accession>
<proteinExistence type="predicted"/>
<organism evidence="1 2">
    <name type="scientific">Trichonephila clavata</name>
    <name type="common">Joro spider</name>
    <name type="synonym">Nephila clavata</name>
    <dbReference type="NCBI Taxonomy" id="2740835"/>
    <lineage>
        <taxon>Eukaryota</taxon>
        <taxon>Metazoa</taxon>
        <taxon>Ecdysozoa</taxon>
        <taxon>Arthropoda</taxon>
        <taxon>Chelicerata</taxon>
        <taxon>Arachnida</taxon>
        <taxon>Araneae</taxon>
        <taxon>Araneomorphae</taxon>
        <taxon>Entelegynae</taxon>
        <taxon>Araneoidea</taxon>
        <taxon>Nephilidae</taxon>
        <taxon>Trichonephila</taxon>
    </lineage>
</organism>
<sequence length="121" mass="13906">MISDFQHCFRKETSTYHQLLGTANKIIYGFNHSKTAGGLFLDVEKTLNRLWHNGLICQIINLSYPPYPIHTIADYFNERTFQIKVLEHFKSLAGRAKLASYTHIGFLRCGEFTVVVVPTIE</sequence>
<gene>
    <name evidence="1" type="ORF">TNCT_142151</name>
</gene>
<evidence type="ECO:0000313" key="1">
    <source>
        <dbReference type="EMBL" id="GFQ99181.1"/>
    </source>
</evidence>
<evidence type="ECO:0000313" key="2">
    <source>
        <dbReference type="Proteomes" id="UP000887116"/>
    </source>
</evidence>
<comment type="caution">
    <text evidence="1">The sequence shown here is derived from an EMBL/GenBank/DDBJ whole genome shotgun (WGS) entry which is preliminary data.</text>
</comment>
<dbReference type="AlphaFoldDB" id="A0A8X6L8G2"/>
<keyword evidence="2" id="KW-1185">Reference proteome</keyword>
<reference evidence="1" key="1">
    <citation type="submission" date="2020-07" db="EMBL/GenBank/DDBJ databases">
        <title>Multicomponent nature underlies the extraordinary mechanical properties of spider dragline silk.</title>
        <authorList>
            <person name="Kono N."/>
            <person name="Nakamura H."/>
            <person name="Mori M."/>
            <person name="Yoshida Y."/>
            <person name="Ohtoshi R."/>
            <person name="Malay A.D."/>
            <person name="Moran D.A.P."/>
            <person name="Tomita M."/>
            <person name="Numata K."/>
            <person name="Arakawa K."/>
        </authorList>
    </citation>
    <scope>NUCLEOTIDE SEQUENCE</scope>
</reference>
<protein>
    <submittedName>
        <fullName evidence="1">Uncharacterized protein</fullName>
    </submittedName>
</protein>
<name>A0A8X6L8G2_TRICU</name>